<proteinExistence type="predicted"/>
<gene>
    <name evidence="1" type="ORF">LCGC14_1590550</name>
</gene>
<evidence type="ECO:0000313" key="1">
    <source>
        <dbReference type="EMBL" id="KKM25872.1"/>
    </source>
</evidence>
<dbReference type="AlphaFoldDB" id="A0A0F9IEF3"/>
<reference evidence="1" key="1">
    <citation type="journal article" date="2015" name="Nature">
        <title>Complex archaea that bridge the gap between prokaryotes and eukaryotes.</title>
        <authorList>
            <person name="Spang A."/>
            <person name="Saw J.H."/>
            <person name="Jorgensen S.L."/>
            <person name="Zaremba-Niedzwiedzka K."/>
            <person name="Martijn J."/>
            <person name="Lind A.E."/>
            <person name="van Eijk R."/>
            <person name="Schleper C."/>
            <person name="Guy L."/>
            <person name="Ettema T.J."/>
        </authorList>
    </citation>
    <scope>NUCLEOTIDE SEQUENCE</scope>
</reference>
<sequence>MGNLSYAYRQLPTEARPEQIEEKLNEARSRGWELHTFTDETETACASVVFRWVGLAPQHPPFADDEEERE</sequence>
<accession>A0A0F9IEF3</accession>
<organism evidence="1">
    <name type="scientific">marine sediment metagenome</name>
    <dbReference type="NCBI Taxonomy" id="412755"/>
    <lineage>
        <taxon>unclassified sequences</taxon>
        <taxon>metagenomes</taxon>
        <taxon>ecological metagenomes</taxon>
    </lineage>
</organism>
<evidence type="ECO:0008006" key="2">
    <source>
        <dbReference type="Google" id="ProtNLM"/>
    </source>
</evidence>
<protein>
    <recommendedName>
        <fullName evidence="2">DUF4177 domain-containing protein</fullName>
    </recommendedName>
</protein>
<dbReference type="EMBL" id="LAZR01012623">
    <property type="protein sequence ID" value="KKM25872.1"/>
    <property type="molecule type" value="Genomic_DNA"/>
</dbReference>
<name>A0A0F9IEF3_9ZZZZ</name>
<comment type="caution">
    <text evidence="1">The sequence shown here is derived from an EMBL/GenBank/DDBJ whole genome shotgun (WGS) entry which is preliminary data.</text>
</comment>